<dbReference type="Pfam" id="PF00871">
    <property type="entry name" value="Acetate_kinase"/>
    <property type="match status" value="1"/>
</dbReference>
<protein>
    <recommendedName>
        <fullName evidence="6">Probable butyrate kinase</fullName>
        <shortName evidence="6">BK</shortName>
        <ecNumber evidence="6">2.7.2.7</ecNumber>
    </recommendedName>
    <alternativeName>
        <fullName evidence="6">Branched-chain carboxylic acid kinase</fullName>
    </alternativeName>
</protein>
<sequence length="297" mass="32531">MEEQEARWGEITAIAARGGLLKPVRGGVILINQEMITDLLASRFGWHPSNMAPVVASDIARERRIEAYIVDPISTDELAEVARISGFPDVPRRSFSHALNMKMVGREVAVSELHKDYDSANLIVVHMGGRLSVSVHQCGKMVDVNDGRSEGPFGIEGSGGLPVYELLKYMERNNLTPGEMIRRLHNGSGLYGYLGSKNFQEIEANYDKDKRTTLAIDALAYQIAKEVGGASAVLKGKVDGIIITGGLAHSQLLVNKIKERICWIAPVFVRPGEREMDALGIGVLEALKGQRAIHNYV</sequence>
<name>A0AAC9HJ66_NEOTH</name>
<reference evidence="7 9" key="1">
    <citation type="submission" date="2016-08" db="EMBL/GenBank/DDBJ databases">
        <title>Moorella thermoacetica DSM 103132.</title>
        <authorList>
            <person name="Jendresen C.B."/>
            <person name="Redl S.M."/>
            <person name="Jensen T.O."/>
            <person name="Nielsen A.T."/>
        </authorList>
    </citation>
    <scope>NUCLEOTIDE SEQUENCE [LARGE SCALE GENOMIC DNA]</scope>
    <source>
        <strain evidence="7 9">DSM 103132</strain>
    </source>
</reference>
<reference evidence="8 10" key="2">
    <citation type="submission" date="2019-05" db="EMBL/GenBank/DDBJ databases">
        <title>Genome sequence of Moorella thermoacetica ATCC 33924.</title>
        <authorList>
            <person name="Poehlein A."/>
            <person name="Bengelsdorf F.R."/>
            <person name="Duerre P."/>
            <person name="Daniel R."/>
        </authorList>
    </citation>
    <scope>NUCLEOTIDE SEQUENCE [LARGE SCALE GENOMIC DNA]</scope>
    <source>
        <strain evidence="8 10">ATCC 33924</strain>
    </source>
</reference>
<gene>
    <name evidence="7" type="primary">buk2_1</name>
    <name evidence="6" type="synonym">buk</name>
    <name evidence="8" type="synonym">buk2_2</name>
    <name evidence="7" type="ORF">Maut_02381</name>
    <name evidence="8" type="ORF">MTAT_03920</name>
</gene>
<dbReference type="InterPro" id="IPR043129">
    <property type="entry name" value="ATPase_NBD"/>
</dbReference>
<dbReference type="GO" id="GO:0006083">
    <property type="term" value="P:acetate metabolic process"/>
    <property type="evidence" value="ECO:0007669"/>
    <property type="project" value="TreeGrafter"/>
</dbReference>
<dbReference type="GO" id="GO:0005524">
    <property type="term" value="F:ATP binding"/>
    <property type="evidence" value="ECO:0007669"/>
    <property type="project" value="UniProtKB-KW"/>
</dbReference>
<keyword evidence="4 6" id="KW-0418">Kinase</keyword>
<dbReference type="SUPFAM" id="SSF53067">
    <property type="entry name" value="Actin-like ATPase domain"/>
    <property type="match status" value="2"/>
</dbReference>
<accession>A0AAC9HJ66</accession>
<dbReference type="AlphaFoldDB" id="A0AAC9HJ66"/>
<evidence type="ECO:0000256" key="1">
    <source>
        <dbReference type="ARBA" id="ARBA00022490"/>
    </source>
</evidence>
<evidence type="ECO:0000313" key="9">
    <source>
        <dbReference type="Proteomes" id="UP000094598"/>
    </source>
</evidence>
<dbReference type="Proteomes" id="UP000094598">
    <property type="component" value="Chromosome"/>
</dbReference>
<evidence type="ECO:0000313" key="8">
    <source>
        <dbReference type="EMBL" id="TYL15658.1"/>
    </source>
</evidence>
<dbReference type="NCBIfam" id="NF002834">
    <property type="entry name" value="PRK03011.1-5"/>
    <property type="match status" value="1"/>
</dbReference>
<keyword evidence="10" id="KW-1185">Reference proteome</keyword>
<dbReference type="Proteomes" id="UP000322283">
    <property type="component" value="Unassembled WGS sequence"/>
</dbReference>
<organism evidence="7 9">
    <name type="scientific">Neomoorella thermoacetica</name>
    <name type="common">Clostridium thermoaceticum</name>
    <dbReference type="NCBI Taxonomy" id="1525"/>
    <lineage>
        <taxon>Bacteria</taxon>
        <taxon>Bacillati</taxon>
        <taxon>Bacillota</taxon>
        <taxon>Clostridia</taxon>
        <taxon>Neomoorellales</taxon>
        <taxon>Neomoorellaceae</taxon>
        <taxon>Neomoorella</taxon>
    </lineage>
</organism>
<comment type="subcellular location">
    <subcellularLocation>
        <location evidence="6">Cytoplasm</location>
    </subcellularLocation>
</comment>
<keyword evidence="3 6" id="KW-0547">Nucleotide-binding</keyword>
<evidence type="ECO:0000256" key="5">
    <source>
        <dbReference type="ARBA" id="ARBA00022840"/>
    </source>
</evidence>
<dbReference type="InterPro" id="IPR000890">
    <property type="entry name" value="Aliphatic_acid_kin_short-chain"/>
</dbReference>
<dbReference type="GO" id="GO:0008776">
    <property type="term" value="F:acetate kinase activity"/>
    <property type="evidence" value="ECO:0007669"/>
    <property type="project" value="TreeGrafter"/>
</dbReference>
<dbReference type="PANTHER" id="PTHR21060:SF3">
    <property type="entry name" value="BUTYRATE KINASE 2-RELATED"/>
    <property type="match status" value="1"/>
</dbReference>
<dbReference type="InterPro" id="IPR011245">
    <property type="entry name" value="Butyrate_kin"/>
</dbReference>
<dbReference type="NCBIfam" id="TIGR02707">
    <property type="entry name" value="butyr_kinase"/>
    <property type="match status" value="1"/>
</dbReference>
<comment type="similarity">
    <text evidence="6">Belongs to the acetokinase family.</text>
</comment>
<comment type="catalytic activity">
    <reaction evidence="6">
        <text>butanoate + ATP = butanoyl phosphate + ADP</text>
        <dbReference type="Rhea" id="RHEA:13585"/>
        <dbReference type="ChEBI" id="CHEBI:17968"/>
        <dbReference type="ChEBI" id="CHEBI:30616"/>
        <dbReference type="ChEBI" id="CHEBI:58079"/>
        <dbReference type="ChEBI" id="CHEBI:456216"/>
        <dbReference type="EC" id="2.7.2.7"/>
    </reaction>
</comment>
<evidence type="ECO:0000256" key="4">
    <source>
        <dbReference type="ARBA" id="ARBA00022777"/>
    </source>
</evidence>
<dbReference type="EMBL" id="CP017019">
    <property type="protein sequence ID" value="AOQ24804.1"/>
    <property type="molecule type" value="Genomic_DNA"/>
</dbReference>
<dbReference type="EC" id="2.7.2.7" evidence="6"/>
<dbReference type="GO" id="GO:0005737">
    <property type="term" value="C:cytoplasm"/>
    <property type="evidence" value="ECO:0007669"/>
    <property type="project" value="UniProtKB-SubCell"/>
</dbReference>
<evidence type="ECO:0000313" key="7">
    <source>
        <dbReference type="EMBL" id="AOQ24804.1"/>
    </source>
</evidence>
<evidence type="ECO:0000256" key="3">
    <source>
        <dbReference type="ARBA" id="ARBA00022741"/>
    </source>
</evidence>
<keyword evidence="1 6" id="KW-0963">Cytoplasm</keyword>
<keyword evidence="2 6" id="KW-0808">Transferase</keyword>
<dbReference type="PANTHER" id="PTHR21060">
    <property type="entry name" value="ACETATE KINASE"/>
    <property type="match status" value="1"/>
</dbReference>
<evidence type="ECO:0000256" key="2">
    <source>
        <dbReference type="ARBA" id="ARBA00022679"/>
    </source>
</evidence>
<evidence type="ECO:0000256" key="6">
    <source>
        <dbReference type="HAMAP-Rule" id="MF_00542"/>
    </source>
</evidence>
<keyword evidence="5 6" id="KW-0067">ATP-binding</keyword>
<proteinExistence type="inferred from homology"/>
<dbReference type="Gene3D" id="3.30.420.40">
    <property type="match status" value="2"/>
</dbReference>
<dbReference type="CDD" id="cd24011">
    <property type="entry name" value="ASKHA_NBD_BK"/>
    <property type="match status" value="1"/>
</dbReference>
<evidence type="ECO:0000313" key="10">
    <source>
        <dbReference type="Proteomes" id="UP000322283"/>
    </source>
</evidence>
<dbReference type="EMBL" id="VCDX01000001">
    <property type="protein sequence ID" value="TYL15658.1"/>
    <property type="molecule type" value="Genomic_DNA"/>
</dbReference>
<dbReference type="GO" id="GO:0047761">
    <property type="term" value="F:butyrate kinase activity"/>
    <property type="evidence" value="ECO:0007669"/>
    <property type="project" value="UniProtKB-UniRule"/>
</dbReference>
<dbReference type="HAMAP" id="MF_00542">
    <property type="entry name" value="Butyrate_kinase"/>
    <property type="match status" value="1"/>
</dbReference>